<sequence>MKVLPDITGESKLTAKSARDIDGQANLEVERAPSPGLRVKLPVKPGEVLIVKVEVAIDQDTQRVLVDGGRLIVRVLPDSPALVAKKADVQSLTLAVEDILKDYQFNVVYKVDAVKPAPVTTWNMSLRIKVL</sequence>
<organism evidence="1 2">
    <name type="scientific">Romeriopsis navalis LEGE 11480</name>
    <dbReference type="NCBI Taxonomy" id="2777977"/>
    <lineage>
        <taxon>Bacteria</taxon>
        <taxon>Bacillati</taxon>
        <taxon>Cyanobacteriota</taxon>
        <taxon>Cyanophyceae</taxon>
        <taxon>Leptolyngbyales</taxon>
        <taxon>Leptolyngbyaceae</taxon>
        <taxon>Romeriopsis</taxon>
        <taxon>Romeriopsis navalis</taxon>
    </lineage>
</organism>
<gene>
    <name evidence="1" type="ORF">IQ266_23580</name>
</gene>
<dbReference type="EMBL" id="JADEXQ010000121">
    <property type="protein sequence ID" value="MBE9032722.1"/>
    <property type="molecule type" value="Genomic_DNA"/>
</dbReference>
<comment type="caution">
    <text evidence="1">The sequence shown here is derived from an EMBL/GenBank/DDBJ whole genome shotgun (WGS) entry which is preliminary data.</text>
</comment>
<protein>
    <submittedName>
        <fullName evidence="1">Uncharacterized protein</fullName>
    </submittedName>
</protein>
<keyword evidence="2" id="KW-1185">Reference proteome</keyword>
<dbReference type="Proteomes" id="UP000625316">
    <property type="component" value="Unassembled WGS sequence"/>
</dbReference>
<evidence type="ECO:0000313" key="1">
    <source>
        <dbReference type="EMBL" id="MBE9032722.1"/>
    </source>
</evidence>
<reference evidence="1" key="1">
    <citation type="submission" date="2020-10" db="EMBL/GenBank/DDBJ databases">
        <authorList>
            <person name="Castelo-Branco R."/>
            <person name="Eusebio N."/>
            <person name="Adriana R."/>
            <person name="Vieira A."/>
            <person name="Brugerolle De Fraissinette N."/>
            <person name="Rezende De Castro R."/>
            <person name="Schneider M.P."/>
            <person name="Vasconcelos V."/>
            <person name="Leao P.N."/>
        </authorList>
    </citation>
    <scope>NUCLEOTIDE SEQUENCE</scope>
    <source>
        <strain evidence="1">LEGE 11480</strain>
    </source>
</reference>
<proteinExistence type="predicted"/>
<evidence type="ECO:0000313" key="2">
    <source>
        <dbReference type="Proteomes" id="UP000625316"/>
    </source>
</evidence>
<accession>A0A928VUE7</accession>
<dbReference type="AlphaFoldDB" id="A0A928VUE7"/>
<name>A0A928VUE7_9CYAN</name>